<keyword evidence="6" id="KW-0539">Nucleus</keyword>
<feature type="compositionally biased region" description="Polar residues" evidence="7">
    <location>
        <begin position="406"/>
        <end position="420"/>
    </location>
</feature>
<feature type="compositionally biased region" description="Basic residues" evidence="7">
    <location>
        <begin position="448"/>
        <end position="470"/>
    </location>
</feature>
<feature type="DNA-binding region" description="Fork-head" evidence="6">
    <location>
        <begin position="85"/>
        <end position="178"/>
    </location>
</feature>
<feature type="region of interest" description="Disordered" evidence="7">
    <location>
        <begin position="325"/>
        <end position="483"/>
    </location>
</feature>
<dbReference type="AlphaFoldDB" id="A0A1X7UIW3"/>
<protein>
    <recommendedName>
        <fullName evidence="8">Fork-head domain-containing protein</fullName>
    </recommendedName>
</protein>
<evidence type="ECO:0000256" key="4">
    <source>
        <dbReference type="ARBA" id="ARBA00023125"/>
    </source>
</evidence>
<keyword evidence="4 6" id="KW-0238">DNA-binding</keyword>
<dbReference type="InterPro" id="IPR036390">
    <property type="entry name" value="WH_DNA-bd_sf"/>
</dbReference>
<dbReference type="KEGG" id="aqu:100635906"/>
<evidence type="ECO:0000313" key="10">
    <source>
        <dbReference type="Proteomes" id="UP000007879"/>
    </source>
</evidence>
<dbReference type="GO" id="GO:0005737">
    <property type="term" value="C:cytoplasm"/>
    <property type="evidence" value="ECO:0007669"/>
    <property type="project" value="UniProtKB-SubCell"/>
</dbReference>
<feature type="region of interest" description="Disordered" evidence="7">
    <location>
        <begin position="170"/>
        <end position="249"/>
    </location>
</feature>
<dbReference type="eggNOG" id="KOG2294">
    <property type="taxonomic scope" value="Eukaryota"/>
</dbReference>
<dbReference type="PRINTS" id="PR00053">
    <property type="entry name" value="FORKHEAD"/>
</dbReference>
<dbReference type="InParanoid" id="A0A1X7UIW3"/>
<dbReference type="CDD" id="cd20032">
    <property type="entry name" value="FH_FOXO"/>
    <property type="match status" value="1"/>
</dbReference>
<dbReference type="Proteomes" id="UP000007879">
    <property type="component" value="Unassembled WGS sequence"/>
</dbReference>
<feature type="compositionally biased region" description="Low complexity" evidence="7">
    <location>
        <begin position="363"/>
        <end position="378"/>
    </location>
</feature>
<dbReference type="SMART" id="SM00339">
    <property type="entry name" value="FH"/>
    <property type="match status" value="1"/>
</dbReference>
<keyword evidence="2" id="KW-0963">Cytoplasm</keyword>
<dbReference type="SUPFAM" id="SSF46785">
    <property type="entry name" value="Winged helix' DNA-binding domain"/>
    <property type="match status" value="1"/>
</dbReference>
<dbReference type="GO" id="GO:0003700">
    <property type="term" value="F:DNA-binding transcription factor activity"/>
    <property type="evidence" value="ECO:0007669"/>
    <property type="project" value="InterPro"/>
</dbReference>
<dbReference type="EnsemblMetazoa" id="Aqu2.1.27411_001">
    <property type="protein sequence ID" value="Aqu2.1.27411_001"/>
    <property type="gene ID" value="Aqu2.1.27411"/>
</dbReference>
<evidence type="ECO:0000256" key="1">
    <source>
        <dbReference type="ARBA" id="ARBA00004496"/>
    </source>
</evidence>
<reference evidence="9" key="2">
    <citation type="submission" date="2017-05" db="UniProtKB">
        <authorList>
            <consortium name="EnsemblMetazoa"/>
        </authorList>
    </citation>
    <scope>IDENTIFICATION</scope>
</reference>
<feature type="domain" description="Fork-head" evidence="8">
    <location>
        <begin position="85"/>
        <end position="178"/>
    </location>
</feature>
<dbReference type="InterPro" id="IPR030456">
    <property type="entry name" value="TF_fork_head_CS_2"/>
</dbReference>
<dbReference type="GO" id="GO:0043565">
    <property type="term" value="F:sequence-specific DNA binding"/>
    <property type="evidence" value="ECO:0007669"/>
    <property type="project" value="InterPro"/>
</dbReference>
<organism evidence="9">
    <name type="scientific">Amphimedon queenslandica</name>
    <name type="common">Sponge</name>
    <dbReference type="NCBI Taxonomy" id="400682"/>
    <lineage>
        <taxon>Eukaryota</taxon>
        <taxon>Metazoa</taxon>
        <taxon>Porifera</taxon>
        <taxon>Demospongiae</taxon>
        <taxon>Heteroscleromorpha</taxon>
        <taxon>Haplosclerida</taxon>
        <taxon>Niphatidae</taxon>
        <taxon>Amphimedon</taxon>
    </lineage>
</organism>
<feature type="compositionally biased region" description="Polar residues" evidence="7">
    <location>
        <begin position="240"/>
        <end position="249"/>
    </location>
</feature>
<accession>A0A1X7UIW3</accession>
<evidence type="ECO:0000313" key="9">
    <source>
        <dbReference type="EnsemblMetazoa" id="Aqu2.1.27411_001"/>
    </source>
</evidence>
<feature type="compositionally biased region" description="Polar residues" evidence="7">
    <location>
        <begin position="205"/>
        <end position="225"/>
    </location>
</feature>
<gene>
    <name evidence="9" type="primary">100635906</name>
</gene>
<feature type="compositionally biased region" description="Polar residues" evidence="7">
    <location>
        <begin position="379"/>
        <end position="389"/>
    </location>
</feature>
<dbReference type="EnsemblMetazoa" id="XM_003387762.3">
    <property type="protein sequence ID" value="XP_003387810.3"/>
    <property type="gene ID" value="LOC100635906"/>
</dbReference>
<dbReference type="GO" id="GO:0005634">
    <property type="term" value="C:nucleus"/>
    <property type="evidence" value="ECO:0007669"/>
    <property type="project" value="UniProtKB-SubCell"/>
</dbReference>
<sequence length="589" mass="63537">MSSSSSFSPQQMMEHPQLLELSLESRSRSSTWPCPPDEDELTGGRGLSESPVPNMPPGAGGSLSGGSLGGGVGKTDSTKKMRNAWGNMSYADLITQAILSSQDKRLTLSEIYDWIVQNVPYFSDKASSPSTAGWKNSVRHNLSLHSRFVKVQNESSGKSSWWTVNLDAKSTRGRRRSSSVDNTNAPSPRTKKREKKKQLKKMKNAGSSNDLQTSSPCDSPTTTGFLQAPWSPSPHIDCPSPTNSDRSATYSPVAFSPVLQRSRNATPVSPLVSPPALEHENVFSGSNSSLLDSYHDNSGLGGALLSEDSVPEHCITSLASLNLKASREGMGSSSSLSSLNSPRLQLKPSPQQQHVFNFPLQPDGSSGYSSVSDGNDSSMITDAQGSSLAPPTYEEHVTGPAVSPVRLNSGTPTRHTSFGQASHPLHLSLAYEGRPRSGSEPAPPRVTPPHHHPHPNHAHTIHTVQHHHAYHPSPSHHIPRDIDPSLFSNDFKVDIQDVIQQELQYGGDFSLSAGTGAMETQTIQHHGHQFNNTAYTALNPNIHVHHGNYAATGHSTGHQFYTQSHDPTLTSVALDSSSPNLSRRPNPGY</sequence>
<comment type="subcellular location">
    <subcellularLocation>
        <location evidence="1">Cytoplasm</location>
    </subcellularLocation>
    <subcellularLocation>
        <location evidence="6">Nucleus</location>
    </subcellularLocation>
</comment>
<keyword evidence="5" id="KW-0804">Transcription</keyword>
<feature type="compositionally biased region" description="Low complexity" evidence="7">
    <location>
        <begin position="18"/>
        <end position="30"/>
    </location>
</feature>
<keyword evidence="10" id="KW-1185">Reference proteome</keyword>
<dbReference type="PROSITE" id="PS50039">
    <property type="entry name" value="FORK_HEAD_3"/>
    <property type="match status" value="1"/>
</dbReference>
<keyword evidence="3" id="KW-0805">Transcription regulation</keyword>
<proteinExistence type="predicted"/>
<feature type="region of interest" description="Disordered" evidence="7">
    <location>
        <begin position="1"/>
        <end position="79"/>
    </location>
</feature>
<dbReference type="STRING" id="400682.A0A1X7UIW3"/>
<evidence type="ECO:0000256" key="2">
    <source>
        <dbReference type="ARBA" id="ARBA00022490"/>
    </source>
</evidence>
<dbReference type="Pfam" id="PF00250">
    <property type="entry name" value="Forkhead"/>
    <property type="match status" value="1"/>
</dbReference>
<dbReference type="PROSITE" id="PS00658">
    <property type="entry name" value="FORK_HEAD_2"/>
    <property type="match status" value="1"/>
</dbReference>
<dbReference type="InterPro" id="IPR036388">
    <property type="entry name" value="WH-like_DNA-bd_sf"/>
</dbReference>
<dbReference type="InterPro" id="IPR001766">
    <property type="entry name" value="Fork_head_dom"/>
</dbReference>
<feature type="compositionally biased region" description="Gly residues" evidence="7">
    <location>
        <begin position="58"/>
        <end position="73"/>
    </location>
</feature>
<name>A0A1X7UIW3_AMPQE</name>
<evidence type="ECO:0000256" key="6">
    <source>
        <dbReference type="PROSITE-ProRule" id="PRU00089"/>
    </source>
</evidence>
<feature type="compositionally biased region" description="Low complexity" evidence="7">
    <location>
        <begin position="332"/>
        <end position="341"/>
    </location>
</feature>
<evidence type="ECO:0000256" key="7">
    <source>
        <dbReference type="SAM" id="MobiDB-lite"/>
    </source>
</evidence>
<evidence type="ECO:0000256" key="3">
    <source>
        <dbReference type="ARBA" id="ARBA00023015"/>
    </source>
</evidence>
<dbReference type="OrthoDB" id="5954824at2759"/>
<evidence type="ECO:0000256" key="5">
    <source>
        <dbReference type="ARBA" id="ARBA00023163"/>
    </source>
</evidence>
<dbReference type="Gene3D" id="1.10.10.10">
    <property type="entry name" value="Winged helix-like DNA-binding domain superfamily/Winged helix DNA-binding domain"/>
    <property type="match status" value="1"/>
</dbReference>
<dbReference type="PANTHER" id="PTHR45767">
    <property type="entry name" value="FORKHEAD BOX PROTEIN O"/>
    <property type="match status" value="1"/>
</dbReference>
<reference evidence="10" key="1">
    <citation type="journal article" date="2010" name="Nature">
        <title>The Amphimedon queenslandica genome and the evolution of animal complexity.</title>
        <authorList>
            <person name="Srivastava M."/>
            <person name="Simakov O."/>
            <person name="Chapman J."/>
            <person name="Fahey B."/>
            <person name="Gauthier M.E."/>
            <person name="Mitros T."/>
            <person name="Richards G.S."/>
            <person name="Conaco C."/>
            <person name="Dacre M."/>
            <person name="Hellsten U."/>
            <person name="Larroux C."/>
            <person name="Putnam N.H."/>
            <person name="Stanke M."/>
            <person name="Adamska M."/>
            <person name="Darling A."/>
            <person name="Degnan S.M."/>
            <person name="Oakley T.H."/>
            <person name="Plachetzki D.C."/>
            <person name="Zhai Y."/>
            <person name="Adamski M."/>
            <person name="Calcino A."/>
            <person name="Cummins S.F."/>
            <person name="Goodstein D.M."/>
            <person name="Harris C."/>
            <person name="Jackson D.J."/>
            <person name="Leys S.P."/>
            <person name="Shu S."/>
            <person name="Woodcroft B.J."/>
            <person name="Vervoort M."/>
            <person name="Kosik K.S."/>
            <person name="Manning G."/>
            <person name="Degnan B.M."/>
            <person name="Rokhsar D.S."/>
        </authorList>
    </citation>
    <scope>NUCLEOTIDE SEQUENCE [LARGE SCALE GENOMIC DNA]</scope>
</reference>
<feature type="compositionally biased region" description="Basic residues" evidence="7">
    <location>
        <begin position="189"/>
        <end position="203"/>
    </location>
</feature>
<evidence type="ECO:0000259" key="8">
    <source>
        <dbReference type="PROSITE" id="PS50039"/>
    </source>
</evidence>